<proteinExistence type="predicted"/>
<reference evidence="1" key="1">
    <citation type="submission" date="2020-01" db="EMBL/GenBank/DDBJ databases">
        <authorList>
            <consortium name="DOE Joint Genome Institute"/>
            <person name="Haridas S."/>
            <person name="Albert R."/>
            <person name="Binder M."/>
            <person name="Bloem J."/>
            <person name="Labutti K."/>
            <person name="Salamov A."/>
            <person name="Andreopoulos B."/>
            <person name="Baker S.E."/>
            <person name="Barry K."/>
            <person name="Bills G."/>
            <person name="Bluhm B.H."/>
            <person name="Cannon C."/>
            <person name="Castanera R."/>
            <person name="Culley D.E."/>
            <person name="Daum C."/>
            <person name="Ezra D."/>
            <person name="Gonzalez J.B."/>
            <person name="Henrissat B."/>
            <person name="Kuo A."/>
            <person name="Liang C."/>
            <person name="Lipzen A."/>
            <person name="Lutzoni F."/>
            <person name="Magnuson J."/>
            <person name="Mondo S."/>
            <person name="Nolan M."/>
            <person name="Ohm R."/>
            <person name="Pangilinan J."/>
            <person name="Park H.-J."/>
            <person name="Ramirez L."/>
            <person name="Alfaro M."/>
            <person name="Sun H."/>
            <person name="Tritt A."/>
            <person name="Yoshinaga Y."/>
            <person name="Zwiers L.-H."/>
            <person name="Turgeon B.G."/>
            <person name="Goodwin S.B."/>
            <person name="Spatafora J.W."/>
            <person name="Crous P.W."/>
            <person name="Grigoriev I.V."/>
        </authorList>
    </citation>
    <scope>NUCLEOTIDE SEQUENCE</scope>
    <source>
        <strain evidence="1">CBS 394.84</strain>
    </source>
</reference>
<comment type="caution">
    <text evidence="1">The sequence shown here is derived from an EMBL/GenBank/DDBJ whole genome shotgun (WGS) entry which is preliminary data.</text>
</comment>
<dbReference type="RefSeq" id="XP_040792005.1">
    <property type="nucleotide sequence ID" value="XM_040938799.1"/>
</dbReference>
<evidence type="ECO:0000313" key="1">
    <source>
        <dbReference type="EMBL" id="KAF1849442.1"/>
    </source>
</evidence>
<dbReference type="Proteomes" id="UP000800039">
    <property type="component" value="Unassembled WGS sequence"/>
</dbReference>
<dbReference type="GeneID" id="63856056"/>
<dbReference type="OrthoDB" id="3788066at2759"/>
<accession>A0A9P4LCJ7</accession>
<name>A0A9P4LCJ7_9PLEO</name>
<evidence type="ECO:0000313" key="2">
    <source>
        <dbReference type="Proteomes" id="UP000800039"/>
    </source>
</evidence>
<keyword evidence="2" id="KW-1185">Reference proteome</keyword>
<dbReference type="EMBL" id="ML976615">
    <property type="protein sequence ID" value="KAF1849442.1"/>
    <property type="molecule type" value="Genomic_DNA"/>
</dbReference>
<organism evidence="1 2">
    <name type="scientific">Cucurbitaria berberidis CBS 394.84</name>
    <dbReference type="NCBI Taxonomy" id="1168544"/>
    <lineage>
        <taxon>Eukaryota</taxon>
        <taxon>Fungi</taxon>
        <taxon>Dikarya</taxon>
        <taxon>Ascomycota</taxon>
        <taxon>Pezizomycotina</taxon>
        <taxon>Dothideomycetes</taxon>
        <taxon>Pleosporomycetidae</taxon>
        <taxon>Pleosporales</taxon>
        <taxon>Pleosporineae</taxon>
        <taxon>Cucurbitariaceae</taxon>
        <taxon>Cucurbitaria</taxon>
    </lineage>
</organism>
<dbReference type="AlphaFoldDB" id="A0A9P4LCJ7"/>
<protein>
    <submittedName>
        <fullName evidence="1">Uncharacterized protein</fullName>
    </submittedName>
</protein>
<gene>
    <name evidence="1" type="ORF">K460DRAFT_91017</name>
</gene>
<sequence length="138" mass="15297">MDSSRVDFHSRAESVTSGLSLRSLQEASSEDENQFIVQVKKALAFCRRCTRISWSKSRAEFLKSIGLQSMTFTTPSGSRGCKSKPRPPVLRIGRCNGSDSHRYRLSPSFSYTASTASDPFITSPSWLKAEFSSSETIS</sequence>